<comment type="caution">
    <text evidence="7">The sequence shown here is derived from an EMBL/GenBank/DDBJ whole genome shotgun (WGS) entry which is preliminary data.</text>
</comment>
<accession>A0A096BS52</accession>
<dbReference type="GO" id="GO:0030246">
    <property type="term" value="F:carbohydrate binding"/>
    <property type="evidence" value="ECO:0007669"/>
    <property type="project" value="InterPro"/>
</dbReference>
<comment type="subcellular location">
    <subcellularLocation>
        <location evidence="1">Cell outer membrane</location>
    </subcellularLocation>
</comment>
<evidence type="ECO:0000256" key="1">
    <source>
        <dbReference type="ARBA" id="ARBA00004442"/>
    </source>
</evidence>
<evidence type="ECO:0000256" key="4">
    <source>
        <dbReference type="SAM" id="MobiDB-lite"/>
    </source>
</evidence>
<feature type="chain" id="PRO_5001926017" evidence="5">
    <location>
        <begin position="19"/>
        <end position="975"/>
    </location>
</feature>
<dbReference type="GO" id="GO:0009279">
    <property type="term" value="C:cell outer membrane"/>
    <property type="evidence" value="ECO:0007669"/>
    <property type="project" value="UniProtKB-SubCell"/>
</dbReference>
<keyword evidence="7" id="KW-0176">Collagen</keyword>
<dbReference type="InterPro" id="IPR036942">
    <property type="entry name" value="Beta-barrel_TonB_sf"/>
</dbReference>
<feature type="compositionally biased region" description="Basic and acidic residues" evidence="4">
    <location>
        <begin position="952"/>
        <end position="967"/>
    </location>
</feature>
<proteinExistence type="predicted"/>
<keyword evidence="3" id="KW-0998">Cell outer membrane</keyword>
<evidence type="ECO:0000256" key="2">
    <source>
        <dbReference type="ARBA" id="ARBA00023136"/>
    </source>
</evidence>
<dbReference type="Pfam" id="PF13715">
    <property type="entry name" value="CarbopepD_reg_2"/>
    <property type="match status" value="1"/>
</dbReference>
<dbReference type="Proteomes" id="UP000029525">
    <property type="component" value="Unassembled WGS sequence"/>
</dbReference>
<feature type="region of interest" description="Disordered" evidence="4">
    <location>
        <begin position="951"/>
        <end position="975"/>
    </location>
</feature>
<dbReference type="OrthoDB" id="603275at2"/>
<keyword evidence="2" id="KW-0472">Membrane</keyword>
<evidence type="ECO:0000256" key="5">
    <source>
        <dbReference type="SAM" id="SignalP"/>
    </source>
</evidence>
<keyword evidence="5" id="KW-0732">Signal</keyword>
<dbReference type="SUPFAM" id="SSF56935">
    <property type="entry name" value="Porins"/>
    <property type="match status" value="1"/>
</dbReference>
<evidence type="ECO:0000313" key="8">
    <source>
        <dbReference type="Proteomes" id="UP000029525"/>
    </source>
</evidence>
<evidence type="ECO:0000256" key="3">
    <source>
        <dbReference type="ARBA" id="ARBA00023237"/>
    </source>
</evidence>
<gene>
    <name evidence="7" type="ORF">HMPREF0647_02045</name>
</gene>
<dbReference type="Gene3D" id="2.60.40.1120">
    <property type="entry name" value="Carboxypeptidase-like, regulatory domain"/>
    <property type="match status" value="1"/>
</dbReference>
<name>A0A096BS52_9BACT</name>
<dbReference type="Gene3D" id="2.40.170.20">
    <property type="entry name" value="TonB-dependent receptor, beta-barrel domain"/>
    <property type="match status" value="1"/>
</dbReference>
<feature type="signal peptide" evidence="5">
    <location>
        <begin position="1"/>
        <end position="18"/>
    </location>
</feature>
<evidence type="ECO:0000259" key="6">
    <source>
        <dbReference type="Pfam" id="PF14905"/>
    </source>
</evidence>
<organism evidence="7 8">
    <name type="scientific">Prevotella bivia DNF00320</name>
    <dbReference type="NCBI Taxonomy" id="1401068"/>
    <lineage>
        <taxon>Bacteria</taxon>
        <taxon>Pseudomonadati</taxon>
        <taxon>Bacteroidota</taxon>
        <taxon>Bacteroidia</taxon>
        <taxon>Bacteroidales</taxon>
        <taxon>Prevotellaceae</taxon>
        <taxon>Prevotella</taxon>
    </lineage>
</organism>
<dbReference type="EMBL" id="JRNQ01000010">
    <property type="protein sequence ID" value="KGF45527.1"/>
    <property type="molecule type" value="Genomic_DNA"/>
</dbReference>
<dbReference type="InterPro" id="IPR013784">
    <property type="entry name" value="Carb-bd-like_fold"/>
</dbReference>
<dbReference type="InterPro" id="IPR041700">
    <property type="entry name" value="OMP_b-brl_3"/>
</dbReference>
<dbReference type="Pfam" id="PF14905">
    <property type="entry name" value="OMP_b-brl_3"/>
    <property type="match status" value="1"/>
</dbReference>
<dbReference type="SUPFAM" id="SSF49452">
    <property type="entry name" value="Starch-binding domain-like"/>
    <property type="match status" value="1"/>
</dbReference>
<reference evidence="7 8" key="1">
    <citation type="submission" date="2014-07" db="EMBL/GenBank/DDBJ databases">
        <authorList>
            <person name="McCorrison J."/>
            <person name="Sanka R."/>
            <person name="Torralba M."/>
            <person name="Gillis M."/>
            <person name="Haft D.H."/>
            <person name="Methe B."/>
            <person name="Sutton G."/>
            <person name="Nelson K.E."/>
        </authorList>
    </citation>
    <scope>NUCLEOTIDE SEQUENCE [LARGE SCALE GENOMIC DNA]</scope>
    <source>
        <strain evidence="7 8">DNF00320</strain>
    </source>
</reference>
<dbReference type="AlphaFoldDB" id="A0A096BS52"/>
<evidence type="ECO:0000313" key="7">
    <source>
        <dbReference type="EMBL" id="KGF45527.1"/>
    </source>
</evidence>
<feature type="domain" description="Outer membrane protein beta-barrel" evidence="6">
    <location>
        <begin position="448"/>
        <end position="780"/>
    </location>
</feature>
<sequence>MKRIGMLLLFFAATLALQSQNRTILGSLYDGNQKEPVSFAIIQLLKNDSTYVSGTTSDAEGKFSIAAPSDGQYIVKASYVGFKTLYKKASITDGKDINIGQLIFYNDPHTLKEVTVTARAPKVVLKEDTFQYNASAYRVPEGSTIEALVKKLPGAELEDDGTIKINGKQVKKILVDGKEFMVGDTKTALKNIPTSIINNIKAYDKQSDEARVTGIDDGEEETVLDFGVKKGMNKGIFSNIDLGIGTKNRYSERGMVVFFNDKFKLMGFASANNTNDMGFGGGHRGGFGNTRQGLNATKMVGLNMVYDNNKTLQWDGSLRWNHADGDLNTKTNIERYVANNNSYSTSFGQQYTRSNAWNGNFRVEWKPDSLWNIMFRPNFSISKNDGRTVSSSASYNADPYKYTSNPLSAEGLTMLYQQGHLVNKQQNTTISYGDNKQVSGMLQVNRRLSKNGRNISLRTSAGYSKSDSKTFSTQDLEYYQLMDALGNHKIFQAYRYNLMPTKSSNYGIRATYSEPIAKKTYLQFRYGFKYSTSKSDRSTYDLSSLGAGFFNGVTPEYRAWNNYLSLLPNALDTYYNTDLSRFSEYKTYTHEARLMLRMNKEKWQLNVGIQVEPQHTNYQQNYLGSSVNISKNFVNWSPRLDFRYRFNKQSNLRINYKGTTNQPSMSQLLSIVDNTDPQNISVGNSDLKPEFENNFRFFYNNFIQSHMQSIMTFIHFTTKRNAIGNSVTYNATTGARTIQPVNVDGNWGLNAAVMYNTSIDSAGVWNINTFTQGSYNRFASLLQQNVQSVLEKNITQNLTLGERLSASYRNSWLEIELDGTLDYTHTKNNLQAANNQNTWRFSYGTNVNVMLPWNMTIATDLHEQSRRGYNDASLNTNELIWNAQLSQSFLRGNALTMSVQFYDILRQQSNLSRVINATMRTDTEYNSINSYIMFKASYHLNLFGGKAAWSKGENHSRSRGGFNRDRQGGGGFVYH</sequence>
<protein>
    <submittedName>
        <fullName evidence="7">Collagen-binding protein</fullName>
    </submittedName>
</protein>
<dbReference type="RefSeq" id="WP_036866081.1">
    <property type="nucleotide sequence ID" value="NZ_JRNQ01000010.1"/>
</dbReference>